<keyword evidence="2" id="KW-1185">Reference proteome</keyword>
<protein>
    <submittedName>
        <fullName evidence="1">Uncharacterized protein</fullName>
    </submittedName>
</protein>
<dbReference type="Proteomes" id="UP000814140">
    <property type="component" value="Unassembled WGS sequence"/>
</dbReference>
<sequence length="190" mass="22120">MPEIGRKSTYYERHRAERLQYQSQYYKIKNNGRRKAGKAAREAAAERRRGEIHGERHTYYCSFVHKTAGHHPARTEEMRTAEENMWDRCFGLMSDLKQQEGPDWPSSFVTTLDVWIEEQIVKAQQVIAAVSLIDWSVELHGLRRLVAGLVQQQEMAVQSPEAQYAVGEDFTFAWLGRRVNKVAFRAVYGW</sequence>
<gene>
    <name evidence="1" type="ORF">BV25DRAFT_1922346</name>
</gene>
<accession>A0ACB8SEA1</accession>
<comment type="caution">
    <text evidence="1">The sequence shown here is derived from an EMBL/GenBank/DDBJ whole genome shotgun (WGS) entry which is preliminary data.</text>
</comment>
<evidence type="ECO:0000313" key="2">
    <source>
        <dbReference type="Proteomes" id="UP000814140"/>
    </source>
</evidence>
<reference evidence="1" key="2">
    <citation type="journal article" date="2022" name="New Phytol.">
        <title>Evolutionary transition to the ectomycorrhizal habit in the genomes of a hyperdiverse lineage of mushroom-forming fungi.</title>
        <authorList>
            <person name="Looney B."/>
            <person name="Miyauchi S."/>
            <person name="Morin E."/>
            <person name="Drula E."/>
            <person name="Courty P.E."/>
            <person name="Kohler A."/>
            <person name="Kuo A."/>
            <person name="LaButti K."/>
            <person name="Pangilinan J."/>
            <person name="Lipzen A."/>
            <person name="Riley R."/>
            <person name="Andreopoulos W."/>
            <person name="He G."/>
            <person name="Johnson J."/>
            <person name="Nolan M."/>
            <person name="Tritt A."/>
            <person name="Barry K.W."/>
            <person name="Grigoriev I.V."/>
            <person name="Nagy L.G."/>
            <person name="Hibbett D."/>
            <person name="Henrissat B."/>
            <person name="Matheny P.B."/>
            <person name="Labbe J."/>
            <person name="Martin F.M."/>
        </authorList>
    </citation>
    <scope>NUCLEOTIDE SEQUENCE</scope>
    <source>
        <strain evidence="1">HHB10654</strain>
    </source>
</reference>
<evidence type="ECO:0000313" key="1">
    <source>
        <dbReference type="EMBL" id="KAI0054814.1"/>
    </source>
</evidence>
<dbReference type="EMBL" id="MU277342">
    <property type="protein sequence ID" value="KAI0054814.1"/>
    <property type="molecule type" value="Genomic_DNA"/>
</dbReference>
<proteinExistence type="predicted"/>
<organism evidence="1 2">
    <name type="scientific">Artomyces pyxidatus</name>
    <dbReference type="NCBI Taxonomy" id="48021"/>
    <lineage>
        <taxon>Eukaryota</taxon>
        <taxon>Fungi</taxon>
        <taxon>Dikarya</taxon>
        <taxon>Basidiomycota</taxon>
        <taxon>Agaricomycotina</taxon>
        <taxon>Agaricomycetes</taxon>
        <taxon>Russulales</taxon>
        <taxon>Auriscalpiaceae</taxon>
        <taxon>Artomyces</taxon>
    </lineage>
</organism>
<reference evidence="1" key="1">
    <citation type="submission" date="2021-03" db="EMBL/GenBank/DDBJ databases">
        <authorList>
            <consortium name="DOE Joint Genome Institute"/>
            <person name="Ahrendt S."/>
            <person name="Looney B.P."/>
            <person name="Miyauchi S."/>
            <person name="Morin E."/>
            <person name="Drula E."/>
            <person name="Courty P.E."/>
            <person name="Chicoki N."/>
            <person name="Fauchery L."/>
            <person name="Kohler A."/>
            <person name="Kuo A."/>
            <person name="Labutti K."/>
            <person name="Pangilinan J."/>
            <person name="Lipzen A."/>
            <person name="Riley R."/>
            <person name="Andreopoulos W."/>
            <person name="He G."/>
            <person name="Johnson J."/>
            <person name="Barry K.W."/>
            <person name="Grigoriev I.V."/>
            <person name="Nagy L."/>
            <person name="Hibbett D."/>
            <person name="Henrissat B."/>
            <person name="Matheny P.B."/>
            <person name="Labbe J."/>
            <person name="Martin F."/>
        </authorList>
    </citation>
    <scope>NUCLEOTIDE SEQUENCE</scope>
    <source>
        <strain evidence="1">HHB10654</strain>
    </source>
</reference>
<name>A0ACB8SEA1_9AGAM</name>